<evidence type="ECO:0000313" key="1">
    <source>
        <dbReference type="EMBL" id="KKL06155.1"/>
    </source>
</evidence>
<sequence length="88" mass="9640">MGNDPVFIRNFYLSYISSSVDVTVKVYLDNNALPAKTMTLDASSTIVNKAPILLNTSSEVLSLSFESTATDFTIEDMEIPDSEINPTD</sequence>
<dbReference type="EMBL" id="LAZR01043824">
    <property type="protein sequence ID" value="KKL06155.1"/>
    <property type="molecule type" value="Genomic_DNA"/>
</dbReference>
<comment type="caution">
    <text evidence="1">The sequence shown here is derived from an EMBL/GenBank/DDBJ whole genome shotgun (WGS) entry which is preliminary data.</text>
</comment>
<name>A0A0F9A9H4_9ZZZZ</name>
<dbReference type="AlphaFoldDB" id="A0A0F9A9H4"/>
<reference evidence="1" key="1">
    <citation type="journal article" date="2015" name="Nature">
        <title>Complex archaea that bridge the gap between prokaryotes and eukaryotes.</title>
        <authorList>
            <person name="Spang A."/>
            <person name="Saw J.H."/>
            <person name="Jorgensen S.L."/>
            <person name="Zaremba-Niedzwiedzka K."/>
            <person name="Martijn J."/>
            <person name="Lind A.E."/>
            <person name="van Eijk R."/>
            <person name="Schleper C."/>
            <person name="Guy L."/>
            <person name="Ettema T.J."/>
        </authorList>
    </citation>
    <scope>NUCLEOTIDE SEQUENCE</scope>
</reference>
<gene>
    <name evidence="1" type="ORF">LCGC14_2598840</name>
</gene>
<accession>A0A0F9A9H4</accession>
<feature type="non-terminal residue" evidence="1">
    <location>
        <position position="1"/>
    </location>
</feature>
<protein>
    <submittedName>
        <fullName evidence="1">Uncharacterized protein</fullName>
    </submittedName>
</protein>
<organism evidence="1">
    <name type="scientific">marine sediment metagenome</name>
    <dbReference type="NCBI Taxonomy" id="412755"/>
    <lineage>
        <taxon>unclassified sequences</taxon>
        <taxon>metagenomes</taxon>
        <taxon>ecological metagenomes</taxon>
    </lineage>
</organism>
<proteinExistence type="predicted"/>